<accession>I9QYU8</accession>
<organism evidence="1 2">
    <name type="scientific">Helicobacter pylori NQ4044</name>
    <dbReference type="NCBI Taxonomy" id="992028"/>
    <lineage>
        <taxon>Bacteria</taxon>
        <taxon>Pseudomonadati</taxon>
        <taxon>Campylobacterota</taxon>
        <taxon>Epsilonproteobacteria</taxon>
        <taxon>Campylobacterales</taxon>
        <taxon>Helicobacteraceae</taxon>
        <taxon>Helicobacter</taxon>
    </lineage>
</organism>
<dbReference type="AlphaFoldDB" id="I9QYU8"/>
<name>I9QYU8_HELPX</name>
<gene>
    <name evidence="1" type="ORF">HPNQ4044_0605</name>
</gene>
<sequence>MIMQMDRIIFYILIRYLKKAFLRLNREFTDTIESVVLYKNNNKDQE</sequence>
<evidence type="ECO:0000313" key="1">
    <source>
        <dbReference type="EMBL" id="EJB38154.1"/>
    </source>
</evidence>
<comment type="caution">
    <text evidence="1">The sequence shown here is derived from an EMBL/GenBank/DDBJ whole genome shotgun (WGS) entry which is preliminary data.</text>
</comment>
<protein>
    <submittedName>
        <fullName evidence="1">Uncharacterized protein</fullName>
    </submittedName>
</protein>
<proteinExistence type="predicted"/>
<dbReference type="EMBL" id="AKNW01000003">
    <property type="protein sequence ID" value="EJB38154.1"/>
    <property type="molecule type" value="Genomic_DNA"/>
</dbReference>
<dbReference type="Proteomes" id="UP000003026">
    <property type="component" value="Unassembled WGS sequence"/>
</dbReference>
<reference evidence="1 2" key="1">
    <citation type="submission" date="2012-04" db="EMBL/GenBank/DDBJ databases">
        <title>Genome sequence of Helicobacter pylori NQ4044.</title>
        <authorList>
            <person name="Blanchard T.G."/>
            <person name="Czinn S.J."/>
            <person name="McCracken C."/>
            <person name="Abolude K."/>
            <person name="Maroo A."/>
            <person name="Santana-Cruz I."/>
            <person name="Tallon L.J."/>
            <person name="Ficke F.W.F."/>
        </authorList>
    </citation>
    <scope>NUCLEOTIDE SEQUENCE [LARGE SCALE GENOMIC DNA]</scope>
    <source>
        <strain evidence="1 2">NQ4044</strain>
    </source>
</reference>
<evidence type="ECO:0000313" key="2">
    <source>
        <dbReference type="Proteomes" id="UP000003026"/>
    </source>
</evidence>
<dbReference type="PATRIC" id="fig|992028.3.peg.593"/>